<comment type="caution">
    <text evidence="4">The sequence shown here is derived from an EMBL/GenBank/DDBJ whole genome shotgun (WGS) entry which is preliminary data.</text>
</comment>
<feature type="signal peptide" evidence="2">
    <location>
        <begin position="1"/>
        <end position="26"/>
    </location>
</feature>
<evidence type="ECO:0000256" key="2">
    <source>
        <dbReference type="SAM" id="SignalP"/>
    </source>
</evidence>
<dbReference type="PANTHER" id="PTHR43405">
    <property type="entry name" value="GLYCOSYL HYDROLASE DIGH"/>
    <property type="match status" value="1"/>
</dbReference>
<dbReference type="InterPro" id="IPR017853">
    <property type="entry name" value="GH"/>
</dbReference>
<sequence>MTYLKVILVGIPLSVLLFASFSPAQAANPAPKEEMRASWISTVTNIDMKPGMTEAEYTAWAQSTIQTLEKKNFNTVIFQVKPTSDALYPSKLAPWSTYITGKKQGTDPGFDPLQIMLDTAHEHGLELHAWINPYRVTMVSQGLEDLASNNIAIQHPEWVVKHGGQYYLDPGLPGVQAYLVDAVKELVANYDVDAVHMDDYFYPGVEFSDQETYEKYGSEFTDIGDWRRHNVSQLVEDINQNIKAIKPWVQFGISPSGIWRNQADDPTGSATNGNAHYDQLFADSRQWIQEGSIDYITPQIYWSRQLAVASYSVLLDWWSKQVETQAFVHPVYLYIGMADYKVNNNFDTAWENPRELPEQILDNRANKIAKGQMHFTLRDILKNALGYADIVEEEIYTAKSLTPATPWNGSNVPKKPINVDVDKQGNSVKIMINNKKRTDAKKYVIYRFEGNQTVDYQNPENIVGVTYDQNGTATFVDLDIDPGKRYTYGVTSISHTGVESKDAKEKKTKK</sequence>
<dbReference type="Proteomes" id="UP000679950">
    <property type="component" value="Unassembled WGS sequence"/>
</dbReference>
<reference evidence="4 5" key="1">
    <citation type="submission" date="2021-03" db="EMBL/GenBank/DDBJ databases">
        <title>Antimicrobial resistance genes in bacteria isolated from Japanese honey, and their potential for conferring macrolide and lincosamide resistance in the American foulbrood pathogen Paenibacillus larvae.</title>
        <authorList>
            <person name="Okamoto M."/>
            <person name="Kumagai M."/>
            <person name="Kanamori H."/>
            <person name="Takamatsu D."/>
        </authorList>
    </citation>
    <scope>NUCLEOTIDE SEQUENCE [LARGE SCALE GENOMIC DNA]</scope>
    <source>
        <strain evidence="4 5">J8TS2</strain>
    </source>
</reference>
<gene>
    <name evidence="4" type="primary">yngK</name>
    <name evidence="4" type="ORF">J8TS2_05080</name>
</gene>
<keyword evidence="5" id="KW-1185">Reference proteome</keyword>
<feature type="chain" id="PRO_5047086487" evidence="2">
    <location>
        <begin position="27"/>
        <end position="510"/>
    </location>
</feature>
<organism evidence="4 5">
    <name type="scientific">Lederbergia ruris</name>
    <dbReference type="NCBI Taxonomy" id="217495"/>
    <lineage>
        <taxon>Bacteria</taxon>
        <taxon>Bacillati</taxon>
        <taxon>Bacillota</taxon>
        <taxon>Bacilli</taxon>
        <taxon>Bacillales</taxon>
        <taxon>Bacillaceae</taxon>
        <taxon>Lederbergia</taxon>
    </lineage>
</organism>
<feature type="domain" description="Glycosyl hydrolase-like 10" evidence="3">
    <location>
        <begin position="34"/>
        <end position="350"/>
    </location>
</feature>
<dbReference type="InterPro" id="IPR052177">
    <property type="entry name" value="Divisome_Glycosyl_Hydrolase"/>
</dbReference>
<evidence type="ECO:0000313" key="5">
    <source>
        <dbReference type="Proteomes" id="UP000679950"/>
    </source>
</evidence>
<dbReference type="RefSeq" id="WP_158323515.1">
    <property type="nucleotide sequence ID" value="NZ_BORB01000003.1"/>
</dbReference>
<evidence type="ECO:0000313" key="4">
    <source>
        <dbReference type="EMBL" id="GIN56189.1"/>
    </source>
</evidence>
<evidence type="ECO:0000259" key="3">
    <source>
        <dbReference type="Pfam" id="PF02638"/>
    </source>
</evidence>
<dbReference type="InterPro" id="IPR013783">
    <property type="entry name" value="Ig-like_fold"/>
</dbReference>
<dbReference type="EMBL" id="BORB01000003">
    <property type="protein sequence ID" value="GIN56189.1"/>
    <property type="molecule type" value="Genomic_DNA"/>
</dbReference>
<keyword evidence="1 2" id="KW-0732">Signal</keyword>
<accession>A0ABQ4KFH6</accession>
<dbReference type="InterPro" id="IPR003790">
    <property type="entry name" value="GHL10"/>
</dbReference>
<dbReference type="Gene3D" id="2.60.40.10">
    <property type="entry name" value="Immunoglobulins"/>
    <property type="match status" value="1"/>
</dbReference>
<proteinExistence type="predicted"/>
<dbReference type="Gene3D" id="3.20.20.80">
    <property type="entry name" value="Glycosidases"/>
    <property type="match status" value="1"/>
</dbReference>
<dbReference type="PANTHER" id="PTHR43405:SF1">
    <property type="entry name" value="GLYCOSYL HYDROLASE DIGH"/>
    <property type="match status" value="1"/>
</dbReference>
<dbReference type="Pfam" id="PF02638">
    <property type="entry name" value="GHL10"/>
    <property type="match status" value="1"/>
</dbReference>
<name>A0ABQ4KFH6_9BACI</name>
<evidence type="ECO:0000256" key="1">
    <source>
        <dbReference type="ARBA" id="ARBA00022729"/>
    </source>
</evidence>
<protein>
    <submittedName>
        <fullName evidence="4">UPF0748 protein YngK</fullName>
    </submittedName>
</protein>
<dbReference type="SUPFAM" id="SSF51445">
    <property type="entry name" value="(Trans)glycosidases"/>
    <property type="match status" value="1"/>
</dbReference>